<dbReference type="OrthoDB" id="7529021at2759"/>
<protein>
    <submittedName>
        <fullName evidence="5">THAP domain-containing protein 9</fullName>
    </submittedName>
</protein>
<proteinExistence type="predicted"/>
<feature type="non-terminal residue" evidence="5">
    <location>
        <position position="629"/>
    </location>
</feature>
<organism evidence="6">
    <name type="scientific">Camponotus floridanus</name>
    <name type="common">Florida carpenter ant</name>
    <dbReference type="NCBI Taxonomy" id="104421"/>
    <lineage>
        <taxon>Eukaryota</taxon>
        <taxon>Metazoa</taxon>
        <taxon>Ecdysozoa</taxon>
        <taxon>Arthropoda</taxon>
        <taxon>Hexapoda</taxon>
        <taxon>Insecta</taxon>
        <taxon>Pterygota</taxon>
        <taxon>Neoptera</taxon>
        <taxon>Endopterygota</taxon>
        <taxon>Hymenoptera</taxon>
        <taxon>Apocrita</taxon>
        <taxon>Aculeata</taxon>
        <taxon>Formicoidea</taxon>
        <taxon>Formicidae</taxon>
        <taxon>Formicinae</taxon>
        <taxon>Camponotus</taxon>
    </lineage>
</organism>
<name>E2A8K2_CAMFO</name>
<dbReference type="Pfam" id="PF21787">
    <property type="entry name" value="TNP-like_RNaseH_N"/>
    <property type="match status" value="1"/>
</dbReference>
<dbReference type="PANTHER" id="PTHR47577">
    <property type="entry name" value="THAP DOMAIN-CONTAINING PROTEIN 6"/>
    <property type="match status" value="1"/>
</dbReference>
<dbReference type="Pfam" id="PF21788">
    <property type="entry name" value="TNP-like_GBD"/>
    <property type="match status" value="1"/>
</dbReference>
<dbReference type="Pfam" id="PF21789">
    <property type="entry name" value="TNP-like_RNaseH_C"/>
    <property type="match status" value="1"/>
</dbReference>
<dbReference type="InterPro" id="IPR048366">
    <property type="entry name" value="TNP-like_GBD"/>
</dbReference>
<dbReference type="EMBL" id="GL437635">
    <property type="protein sequence ID" value="EFN70236.1"/>
    <property type="molecule type" value="Genomic_DNA"/>
</dbReference>
<dbReference type="InterPro" id="IPR048365">
    <property type="entry name" value="TNP-like_RNaseH_N"/>
</dbReference>
<evidence type="ECO:0000313" key="5">
    <source>
        <dbReference type="EMBL" id="EFN70236.1"/>
    </source>
</evidence>
<dbReference type="AlphaFoldDB" id="E2A8K2"/>
<feature type="domain" description="THAP9-like helix-turn-helix" evidence="1">
    <location>
        <begin position="1"/>
        <end position="39"/>
    </location>
</feature>
<feature type="domain" description="Transposable element P transposase-like RNase H" evidence="2">
    <location>
        <begin position="45"/>
        <end position="180"/>
    </location>
</feature>
<evidence type="ECO:0000259" key="2">
    <source>
        <dbReference type="Pfam" id="PF21787"/>
    </source>
</evidence>
<accession>E2A8K2</accession>
<dbReference type="InParanoid" id="E2A8K2"/>
<evidence type="ECO:0000259" key="3">
    <source>
        <dbReference type="Pfam" id="PF21788"/>
    </source>
</evidence>
<feature type="domain" description="Transposable element P transposase-like RNase H C-terminal" evidence="4">
    <location>
        <begin position="396"/>
        <end position="430"/>
    </location>
</feature>
<evidence type="ECO:0000313" key="6">
    <source>
        <dbReference type="Proteomes" id="UP000000311"/>
    </source>
</evidence>
<feature type="domain" description="Transposable element P transposase-like GTP-binding insertion" evidence="3">
    <location>
        <begin position="206"/>
        <end position="326"/>
    </location>
</feature>
<evidence type="ECO:0000259" key="1">
    <source>
        <dbReference type="Pfam" id="PF12017"/>
    </source>
</evidence>
<dbReference type="OMA" id="HGNIRAN"/>
<evidence type="ECO:0000259" key="4">
    <source>
        <dbReference type="Pfam" id="PF21789"/>
    </source>
</evidence>
<gene>
    <name evidence="5" type="ORF">EAG_11767</name>
</gene>
<dbReference type="Pfam" id="PF12017">
    <property type="entry name" value="Tnp_P_element"/>
    <property type="match status" value="1"/>
</dbReference>
<dbReference type="InterPro" id="IPR048367">
    <property type="entry name" value="TNP-like_RNaseH_C"/>
</dbReference>
<dbReference type="PANTHER" id="PTHR47577:SF2">
    <property type="entry name" value="THAP DOMAIN CONTAINING 9"/>
    <property type="match status" value="1"/>
</dbReference>
<dbReference type="InterPro" id="IPR021896">
    <property type="entry name" value="THAP9-like_HTH"/>
</dbReference>
<feature type="non-terminal residue" evidence="5">
    <location>
        <position position="1"/>
    </location>
</feature>
<sequence length="629" mass="72210">SPELRAFALTVNFYSPKAYKYIRHVFKNNLPAPSTIRAWYGSTNCSPGFTNEAIDILKRKVDQTTKQLYGCLMTDEMSIRQQVEWSKFKNKFIGYVDCGFPDDKQENLPVAKYALVYMLTCLNERWKIPVAYFFVNSLTSQERAEITKKVLEFVATSGVKVIAMTFDGLASNITMCNALKADVYNEKPFFLHPTDNHYVYIILDAAHMLKLLRNALASKRVLYDSDGNFIKFEYLEKLVELQENGNFHLANKLTKKHILWFKNKMNVKLAAQTLSESCAAALEQLSEDANANFVGCTATVKFCRIVNIAFDCLNSRSFYSYGFKKPVKRDTAAEMFKFFDKAIDYFSALKLEPAGQFVIKSKIRTGFLGFIIDLQNLRRLYMQYVETGYLEYILSYKMSQDHLEILFSCFRAMGGYNNNPNCKQFTSSYKRLLYHNEVKSSAQANCMPLDTTSILTVSSAKKVSTACDDSIEANQPFNLKNVDDYLSLHSIAGSGANHAALYIAGFVEMRVLQKLTCETCFILLNECDEAHSDFIARKSCGGLRFPRTDTFTIATFVEKIYNIYRIQNELQSKNAYNKMIVTILRHLNLNNIFKNFDSHIKDLDFLQNHKYELIKLIIKLYLDVKLYVL</sequence>
<reference evidence="5 6" key="1">
    <citation type="journal article" date="2010" name="Science">
        <title>Genomic comparison of the ants Camponotus floridanus and Harpegnathos saltator.</title>
        <authorList>
            <person name="Bonasio R."/>
            <person name="Zhang G."/>
            <person name="Ye C."/>
            <person name="Mutti N.S."/>
            <person name="Fang X."/>
            <person name="Qin N."/>
            <person name="Donahue G."/>
            <person name="Yang P."/>
            <person name="Li Q."/>
            <person name="Li C."/>
            <person name="Zhang P."/>
            <person name="Huang Z."/>
            <person name="Berger S.L."/>
            <person name="Reinberg D."/>
            <person name="Wang J."/>
            <person name="Liebig J."/>
        </authorList>
    </citation>
    <scope>NUCLEOTIDE SEQUENCE [LARGE SCALE GENOMIC DNA]</scope>
    <source>
        <strain evidence="6">C129</strain>
    </source>
</reference>
<dbReference type="Proteomes" id="UP000000311">
    <property type="component" value="Unassembled WGS sequence"/>
</dbReference>
<keyword evidence="6" id="KW-1185">Reference proteome</keyword>